<dbReference type="EMBL" id="BPVZ01000025">
    <property type="protein sequence ID" value="GKV06295.1"/>
    <property type="molecule type" value="Genomic_DNA"/>
</dbReference>
<proteinExistence type="predicted"/>
<feature type="transmembrane region" description="Helical" evidence="1">
    <location>
        <begin position="6"/>
        <end position="30"/>
    </location>
</feature>
<keyword evidence="1" id="KW-0812">Transmembrane</keyword>
<evidence type="ECO:0000313" key="3">
    <source>
        <dbReference type="Proteomes" id="UP001054252"/>
    </source>
</evidence>
<keyword evidence="1" id="KW-1133">Transmembrane helix</keyword>
<name>A0AAV5J0A6_9ROSI</name>
<sequence>MTSFLFSFFFLSFFFSSPILLFFSFLPAAATRRKKEREPSHALEKLVRKLGIFPFLSCSRIHIEPRNLSPSAGKSGSALLCPPAAFVVGANCLGFG</sequence>
<protein>
    <recommendedName>
        <fullName evidence="4">Secreted protein</fullName>
    </recommendedName>
</protein>
<dbReference type="AlphaFoldDB" id="A0AAV5J0A6"/>
<keyword evidence="3" id="KW-1185">Reference proteome</keyword>
<accession>A0AAV5J0A6</accession>
<evidence type="ECO:0008006" key="4">
    <source>
        <dbReference type="Google" id="ProtNLM"/>
    </source>
</evidence>
<evidence type="ECO:0000313" key="2">
    <source>
        <dbReference type="EMBL" id="GKV06295.1"/>
    </source>
</evidence>
<gene>
    <name evidence="2" type="ORF">SLEP1_g18195</name>
</gene>
<organism evidence="2 3">
    <name type="scientific">Rubroshorea leprosula</name>
    <dbReference type="NCBI Taxonomy" id="152421"/>
    <lineage>
        <taxon>Eukaryota</taxon>
        <taxon>Viridiplantae</taxon>
        <taxon>Streptophyta</taxon>
        <taxon>Embryophyta</taxon>
        <taxon>Tracheophyta</taxon>
        <taxon>Spermatophyta</taxon>
        <taxon>Magnoliopsida</taxon>
        <taxon>eudicotyledons</taxon>
        <taxon>Gunneridae</taxon>
        <taxon>Pentapetalae</taxon>
        <taxon>rosids</taxon>
        <taxon>malvids</taxon>
        <taxon>Malvales</taxon>
        <taxon>Dipterocarpaceae</taxon>
        <taxon>Rubroshorea</taxon>
    </lineage>
</organism>
<reference evidence="2 3" key="1">
    <citation type="journal article" date="2021" name="Commun. Biol.">
        <title>The genome of Shorea leprosula (Dipterocarpaceae) highlights the ecological relevance of drought in aseasonal tropical rainforests.</title>
        <authorList>
            <person name="Ng K.K.S."/>
            <person name="Kobayashi M.J."/>
            <person name="Fawcett J.A."/>
            <person name="Hatakeyama M."/>
            <person name="Paape T."/>
            <person name="Ng C.H."/>
            <person name="Ang C.C."/>
            <person name="Tnah L.H."/>
            <person name="Lee C.T."/>
            <person name="Nishiyama T."/>
            <person name="Sese J."/>
            <person name="O'Brien M.J."/>
            <person name="Copetti D."/>
            <person name="Mohd Noor M.I."/>
            <person name="Ong R.C."/>
            <person name="Putra M."/>
            <person name="Sireger I.Z."/>
            <person name="Indrioko S."/>
            <person name="Kosugi Y."/>
            <person name="Izuno A."/>
            <person name="Isagi Y."/>
            <person name="Lee S.L."/>
            <person name="Shimizu K.K."/>
        </authorList>
    </citation>
    <scope>NUCLEOTIDE SEQUENCE [LARGE SCALE GENOMIC DNA]</scope>
    <source>
        <strain evidence="2">214</strain>
    </source>
</reference>
<evidence type="ECO:0000256" key="1">
    <source>
        <dbReference type="SAM" id="Phobius"/>
    </source>
</evidence>
<keyword evidence="1" id="KW-0472">Membrane</keyword>
<dbReference type="Proteomes" id="UP001054252">
    <property type="component" value="Unassembled WGS sequence"/>
</dbReference>
<comment type="caution">
    <text evidence="2">The sequence shown here is derived from an EMBL/GenBank/DDBJ whole genome shotgun (WGS) entry which is preliminary data.</text>
</comment>